<reference evidence="1 2" key="1">
    <citation type="journal article" date="2019" name="Int. J. Syst. Evol. Microbiol.">
        <title>Capsulimonas corticalis gen. nov., sp. nov., an aerobic capsulated bacterium, of a novel bacterial order, Capsulimonadales ord. nov., of the class Armatimonadia of the phylum Armatimonadetes.</title>
        <authorList>
            <person name="Li J."/>
            <person name="Kudo C."/>
            <person name="Tonouchi A."/>
        </authorList>
    </citation>
    <scope>NUCLEOTIDE SEQUENCE [LARGE SCALE GENOMIC DNA]</scope>
    <source>
        <strain evidence="1 2">AX-7</strain>
    </source>
</reference>
<keyword evidence="2" id="KW-1185">Reference proteome</keyword>
<dbReference type="InterPro" id="IPR046335">
    <property type="entry name" value="LacI/GalR-like_sensor"/>
</dbReference>
<dbReference type="GO" id="GO:0003700">
    <property type="term" value="F:DNA-binding transcription factor activity"/>
    <property type="evidence" value="ECO:0007669"/>
    <property type="project" value="TreeGrafter"/>
</dbReference>
<dbReference type="Pfam" id="PF00356">
    <property type="entry name" value="LacI"/>
    <property type="match status" value="1"/>
</dbReference>
<dbReference type="CDD" id="cd06267">
    <property type="entry name" value="PBP1_LacI_sugar_binding-like"/>
    <property type="match status" value="1"/>
</dbReference>
<dbReference type="CDD" id="cd01392">
    <property type="entry name" value="HTH_LacI"/>
    <property type="match status" value="1"/>
</dbReference>
<organism evidence="1 2">
    <name type="scientific">Capsulimonas corticalis</name>
    <dbReference type="NCBI Taxonomy" id="2219043"/>
    <lineage>
        <taxon>Bacteria</taxon>
        <taxon>Bacillati</taxon>
        <taxon>Armatimonadota</taxon>
        <taxon>Armatimonadia</taxon>
        <taxon>Capsulimonadales</taxon>
        <taxon>Capsulimonadaceae</taxon>
        <taxon>Capsulimonas</taxon>
    </lineage>
</organism>
<dbReference type="RefSeq" id="WP_119320237.1">
    <property type="nucleotide sequence ID" value="NZ_AP025739.1"/>
</dbReference>
<dbReference type="EMBL" id="AP025739">
    <property type="protein sequence ID" value="BDI28294.1"/>
    <property type="molecule type" value="Genomic_DNA"/>
</dbReference>
<dbReference type="SMART" id="SM00354">
    <property type="entry name" value="HTH_LACI"/>
    <property type="match status" value="1"/>
</dbReference>
<gene>
    <name evidence="1" type="ORF">CCAX7_003450</name>
</gene>
<dbReference type="Gene3D" id="1.10.260.40">
    <property type="entry name" value="lambda repressor-like DNA-binding domains"/>
    <property type="match status" value="1"/>
</dbReference>
<dbReference type="PROSITE" id="PS50932">
    <property type="entry name" value="HTH_LACI_2"/>
    <property type="match status" value="1"/>
</dbReference>
<proteinExistence type="predicted"/>
<dbReference type="PANTHER" id="PTHR30146">
    <property type="entry name" value="LACI-RELATED TRANSCRIPTIONAL REPRESSOR"/>
    <property type="match status" value="1"/>
</dbReference>
<dbReference type="GO" id="GO:0000976">
    <property type="term" value="F:transcription cis-regulatory region binding"/>
    <property type="evidence" value="ECO:0007669"/>
    <property type="project" value="TreeGrafter"/>
</dbReference>
<dbReference type="AlphaFoldDB" id="A0A402CS83"/>
<dbReference type="OrthoDB" id="43195at2"/>
<name>A0A402CS83_9BACT</name>
<dbReference type="Pfam" id="PF13377">
    <property type="entry name" value="Peripla_BP_3"/>
    <property type="match status" value="1"/>
</dbReference>
<evidence type="ECO:0000313" key="2">
    <source>
        <dbReference type="Proteomes" id="UP000287394"/>
    </source>
</evidence>
<accession>A0A402CS83</accession>
<protein>
    <submittedName>
        <fullName evidence="1">LacI family transcriptional regulator</fullName>
    </submittedName>
</protein>
<dbReference type="KEGG" id="ccot:CCAX7_003450"/>
<dbReference type="SUPFAM" id="SSF53822">
    <property type="entry name" value="Periplasmic binding protein-like I"/>
    <property type="match status" value="1"/>
</dbReference>
<dbReference type="InterPro" id="IPR028082">
    <property type="entry name" value="Peripla_BP_I"/>
</dbReference>
<dbReference type="InterPro" id="IPR010982">
    <property type="entry name" value="Lambda_DNA-bd_dom_sf"/>
</dbReference>
<dbReference type="SUPFAM" id="SSF47413">
    <property type="entry name" value="lambda repressor-like DNA-binding domains"/>
    <property type="match status" value="1"/>
</dbReference>
<dbReference type="Proteomes" id="UP000287394">
    <property type="component" value="Chromosome"/>
</dbReference>
<evidence type="ECO:0000313" key="1">
    <source>
        <dbReference type="EMBL" id="BDI28294.1"/>
    </source>
</evidence>
<dbReference type="PANTHER" id="PTHR30146:SF109">
    <property type="entry name" value="HTH-TYPE TRANSCRIPTIONAL REGULATOR GALS"/>
    <property type="match status" value="1"/>
</dbReference>
<dbReference type="InterPro" id="IPR000843">
    <property type="entry name" value="HTH_LacI"/>
</dbReference>
<dbReference type="Gene3D" id="3.40.50.2300">
    <property type="match status" value="2"/>
</dbReference>
<sequence>MAVTLKDIAERTGVSPSVVSTVLSGRDNGTFVSENTRRKVLQVAEMLNYTPVRSGRPRGSQRLRRQRTEQFIGIWDPEYSSASAHAIQFLQAALRKHAEASGAESEDDFGLRLLTSDDLPKLDAIGIMGLILLSSTLLPREAASATIPCVMIGEVDNPPRELFMAHTNEFAAGRELGDYLWSLGHRRVAMIAPSSSVRVSRQRLQGMQAVWIKRQGNPADLLSVPFDVTPVLTLRDQVRKAIFGLAGPEVPPSKKPTAIVCYDEKVAAVAAQTLSEIDVRVPAQMSLASFQDTPDVGEFFIPPLTAIRAPIAELAVAAMEQLYLMHDQETTVAGDNAEAALSAQLIIRNSCAPPPQA</sequence>